<feature type="region of interest" description="Disordered" evidence="1">
    <location>
        <begin position="102"/>
        <end position="139"/>
    </location>
</feature>
<accession>A0A7S0QKQ2</accession>
<reference evidence="2" key="1">
    <citation type="submission" date="2021-01" db="EMBL/GenBank/DDBJ databases">
        <authorList>
            <person name="Corre E."/>
            <person name="Pelletier E."/>
            <person name="Niang G."/>
            <person name="Scheremetjew M."/>
            <person name="Finn R."/>
            <person name="Kale V."/>
            <person name="Holt S."/>
            <person name="Cochrane G."/>
            <person name="Meng A."/>
            <person name="Brown T."/>
            <person name="Cohen L."/>
        </authorList>
    </citation>
    <scope>NUCLEOTIDE SEQUENCE</scope>
    <source>
        <strain evidence="2">CCAP979/52</strain>
    </source>
</reference>
<protein>
    <submittedName>
        <fullName evidence="2">Uncharacterized protein</fullName>
    </submittedName>
</protein>
<sequence length="218" mass="24209">MSMPRARQLALVSREKTIRDLSGFSLANPQSLVKSDGYLSASAYRHTLESSAEKGQKAYVTQWKAKNLAGAFDTVKKAAALYSKWDVVDPYTGVSRDDLTPFPSWNKKGKLGARAPHLPDPETKSRTQQLLEQPPQQAPTQQLLAPVRFQLGSADYDKLRLFEKEGFPIQMPDTERKRLDALVRPPRSAAKAATTQLYIPTPFLNGAFRNVEQAAAAH</sequence>
<gene>
    <name evidence="2" type="ORF">CCUR1050_LOCUS13477</name>
</gene>
<name>A0A7S0QKQ2_9CRYP</name>
<organism evidence="2">
    <name type="scientific">Cryptomonas curvata</name>
    <dbReference type="NCBI Taxonomy" id="233186"/>
    <lineage>
        <taxon>Eukaryota</taxon>
        <taxon>Cryptophyceae</taxon>
        <taxon>Cryptomonadales</taxon>
        <taxon>Cryptomonadaceae</taxon>
        <taxon>Cryptomonas</taxon>
    </lineage>
</organism>
<dbReference type="EMBL" id="HBEZ01024411">
    <property type="protein sequence ID" value="CAD8635796.1"/>
    <property type="molecule type" value="Transcribed_RNA"/>
</dbReference>
<evidence type="ECO:0000313" key="2">
    <source>
        <dbReference type="EMBL" id="CAD8635796.1"/>
    </source>
</evidence>
<proteinExistence type="predicted"/>
<evidence type="ECO:0000256" key="1">
    <source>
        <dbReference type="SAM" id="MobiDB-lite"/>
    </source>
</evidence>
<dbReference type="AlphaFoldDB" id="A0A7S0QKQ2"/>
<feature type="compositionally biased region" description="Low complexity" evidence="1">
    <location>
        <begin position="127"/>
        <end position="139"/>
    </location>
</feature>